<keyword evidence="6" id="KW-0961">Cell wall biogenesis/degradation</keyword>
<evidence type="ECO:0000256" key="7">
    <source>
        <dbReference type="PIRSR" id="PIRSR618044-1"/>
    </source>
</evidence>
<dbReference type="Proteomes" id="UP000198915">
    <property type="component" value="Unassembled WGS sequence"/>
</dbReference>
<dbReference type="PRINTS" id="PR00725">
    <property type="entry name" value="DADACBPTASE1"/>
</dbReference>
<feature type="active site" evidence="7">
    <location>
        <position position="134"/>
    </location>
</feature>
<dbReference type="InterPro" id="IPR001967">
    <property type="entry name" value="Peptidase_S11_N"/>
</dbReference>
<evidence type="ECO:0000256" key="9">
    <source>
        <dbReference type="RuleBase" id="RU004016"/>
    </source>
</evidence>
<evidence type="ECO:0000256" key="8">
    <source>
        <dbReference type="PIRSR" id="PIRSR618044-2"/>
    </source>
</evidence>
<dbReference type="InterPro" id="IPR018044">
    <property type="entry name" value="Peptidase_S11"/>
</dbReference>
<evidence type="ECO:0000256" key="4">
    <source>
        <dbReference type="ARBA" id="ARBA00022960"/>
    </source>
</evidence>
<evidence type="ECO:0000256" key="3">
    <source>
        <dbReference type="ARBA" id="ARBA00022801"/>
    </source>
</evidence>
<dbReference type="GO" id="GO:0006508">
    <property type="term" value="P:proteolysis"/>
    <property type="evidence" value="ECO:0007669"/>
    <property type="project" value="InterPro"/>
</dbReference>
<evidence type="ECO:0000256" key="1">
    <source>
        <dbReference type="ARBA" id="ARBA00007164"/>
    </source>
</evidence>
<dbReference type="STRING" id="1884381.SAMN05518846_106261"/>
<protein>
    <submittedName>
        <fullName evidence="11">D-alanyl-D-alanine carboxypeptidase</fullName>
    </submittedName>
</protein>
<keyword evidence="11" id="KW-0121">Carboxypeptidase</keyword>
<dbReference type="AlphaFoldDB" id="A0A1I3V6B9"/>
<accession>A0A1I3V6B9</accession>
<organism evidence="11 12">
    <name type="scientific">Brevibacillus centrosporus</name>
    <dbReference type="NCBI Taxonomy" id="54910"/>
    <lineage>
        <taxon>Bacteria</taxon>
        <taxon>Bacillati</taxon>
        <taxon>Bacillota</taxon>
        <taxon>Bacilli</taxon>
        <taxon>Bacillales</taxon>
        <taxon>Paenibacillaceae</taxon>
        <taxon>Brevibacillus</taxon>
    </lineage>
</organism>
<evidence type="ECO:0000256" key="2">
    <source>
        <dbReference type="ARBA" id="ARBA00022729"/>
    </source>
</evidence>
<dbReference type="EMBL" id="FORT01000006">
    <property type="protein sequence ID" value="SFJ91114.1"/>
    <property type="molecule type" value="Genomic_DNA"/>
</dbReference>
<name>A0A1I3V6B9_9BACL</name>
<feature type="binding site" evidence="8">
    <location>
        <position position="246"/>
    </location>
    <ligand>
        <name>substrate</name>
    </ligand>
</feature>
<dbReference type="PANTHER" id="PTHR21581:SF11">
    <property type="entry name" value="D-ALANYL-D-ALANINE CARBOXYPEPTIDASE DACA"/>
    <property type="match status" value="1"/>
</dbReference>
<dbReference type="GO" id="GO:0009252">
    <property type="term" value="P:peptidoglycan biosynthetic process"/>
    <property type="evidence" value="ECO:0007669"/>
    <property type="project" value="UniProtKB-KW"/>
</dbReference>
<proteinExistence type="inferred from homology"/>
<dbReference type="SUPFAM" id="SSF56601">
    <property type="entry name" value="beta-lactamase/transpeptidase-like"/>
    <property type="match status" value="1"/>
</dbReference>
<evidence type="ECO:0000256" key="5">
    <source>
        <dbReference type="ARBA" id="ARBA00022984"/>
    </source>
</evidence>
<evidence type="ECO:0000313" key="11">
    <source>
        <dbReference type="EMBL" id="SFJ91114.1"/>
    </source>
</evidence>
<keyword evidence="11" id="KW-0645">Protease</keyword>
<keyword evidence="3" id="KW-0378">Hydrolase</keyword>
<keyword evidence="2" id="KW-0732">Signal</keyword>
<gene>
    <name evidence="11" type="ORF">SAMN05518846_106261</name>
</gene>
<dbReference type="Pfam" id="PF00768">
    <property type="entry name" value="Peptidase_S11"/>
    <property type="match status" value="1"/>
</dbReference>
<dbReference type="GO" id="GO:0009002">
    <property type="term" value="F:serine-type D-Ala-D-Ala carboxypeptidase activity"/>
    <property type="evidence" value="ECO:0007669"/>
    <property type="project" value="InterPro"/>
</dbReference>
<dbReference type="RefSeq" id="WP_092268448.1">
    <property type="nucleotide sequence ID" value="NZ_BJOE01000005.1"/>
</dbReference>
<evidence type="ECO:0000259" key="10">
    <source>
        <dbReference type="Pfam" id="PF00768"/>
    </source>
</evidence>
<dbReference type="GO" id="GO:0008360">
    <property type="term" value="P:regulation of cell shape"/>
    <property type="evidence" value="ECO:0007669"/>
    <property type="project" value="UniProtKB-KW"/>
</dbReference>
<evidence type="ECO:0000313" key="12">
    <source>
        <dbReference type="Proteomes" id="UP000198915"/>
    </source>
</evidence>
<feature type="active site" description="Proton acceptor" evidence="7">
    <location>
        <position position="77"/>
    </location>
</feature>
<dbReference type="PANTHER" id="PTHR21581">
    <property type="entry name" value="D-ALANYL-D-ALANINE CARBOXYPEPTIDASE"/>
    <property type="match status" value="1"/>
</dbReference>
<dbReference type="Gene3D" id="3.40.710.10">
    <property type="entry name" value="DD-peptidase/beta-lactamase superfamily"/>
    <property type="match status" value="1"/>
</dbReference>
<sequence>MKRKKGRRLLLLMLIAGIAGIWTWIQAGEEEESFLGGLDRAFFKLDARAAVLVDAETGDVLYEQDGDTPYPVASMSKMMTEYILLEAIRDKRVTWEDNVEVSENAATAEGARVSLRAGEVYPLRDLYEAMAVGSANNAAVAIGEYLAGSTTNFAALMNQKAQELGLKSSQFVNATGLVYSYGQNQMTAKDVGRLAYRLVNDFPEIVELTSDPQVQLNSTGEKVTNTNLMLLSQNESLRVSGMDGLKTGFTDEAGYCFTGTAKREDRRLISVVMGTDTEVGRFTETKKLLEKGFSYR</sequence>
<evidence type="ECO:0000256" key="6">
    <source>
        <dbReference type="ARBA" id="ARBA00023316"/>
    </source>
</evidence>
<keyword evidence="12" id="KW-1185">Reference proteome</keyword>
<keyword evidence="4" id="KW-0133">Cell shape</keyword>
<feature type="domain" description="Peptidase S11 D-alanyl-D-alanine carboxypeptidase A N-terminal" evidence="10">
    <location>
        <begin position="44"/>
        <end position="276"/>
    </location>
</feature>
<reference evidence="12" key="1">
    <citation type="submission" date="2016-10" db="EMBL/GenBank/DDBJ databases">
        <authorList>
            <person name="Varghese N."/>
            <person name="Submissions S."/>
        </authorList>
    </citation>
    <scope>NUCLEOTIDE SEQUENCE [LARGE SCALE GENOMIC DNA]</scope>
    <source>
        <strain evidence="12">OK042</strain>
    </source>
</reference>
<dbReference type="InterPro" id="IPR012338">
    <property type="entry name" value="Beta-lactam/transpept-like"/>
</dbReference>
<comment type="similarity">
    <text evidence="1 9">Belongs to the peptidase S11 family.</text>
</comment>
<dbReference type="GO" id="GO:0071555">
    <property type="term" value="P:cell wall organization"/>
    <property type="evidence" value="ECO:0007669"/>
    <property type="project" value="UniProtKB-KW"/>
</dbReference>
<keyword evidence="5" id="KW-0573">Peptidoglycan synthesis</keyword>
<feature type="active site" description="Acyl-ester intermediate" evidence="7">
    <location>
        <position position="74"/>
    </location>
</feature>